<protein>
    <submittedName>
        <fullName evidence="2">Uncharacterized protein</fullName>
    </submittedName>
</protein>
<reference evidence="2" key="1">
    <citation type="submission" date="2021-01" db="EMBL/GenBank/DDBJ databases">
        <authorList>
            <person name="Corre E."/>
            <person name="Pelletier E."/>
            <person name="Niang G."/>
            <person name="Scheremetjew M."/>
            <person name="Finn R."/>
            <person name="Kale V."/>
            <person name="Holt S."/>
            <person name="Cochrane G."/>
            <person name="Meng A."/>
            <person name="Brown T."/>
            <person name="Cohen L."/>
        </authorList>
    </citation>
    <scope>NUCLEOTIDE SEQUENCE</scope>
    <source>
        <strain evidence="2">Clade-D-RCC2572</strain>
    </source>
</reference>
<proteinExistence type="predicted"/>
<organism evidence="2">
    <name type="scientific">Ostreococcus mediterraneus</name>
    <dbReference type="NCBI Taxonomy" id="1486918"/>
    <lineage>
        <taxon>Eukaryota</taxon>
        <taxon>Viridiplantae</taxon>
        <taxon>Chlorophyta</taxon>
        <taxon>Mamiellophyceae</taxon>
        <taxon>Mamiellales</taxon>
        <taxon>Bathycoccaceae</taxon>
        <taxon>Ostreococcus</taxon>
    </lineage>
</organism>
<dbReference type="EMBL" id="HBEW01008422">
    <property type="protein sequence ID" value="CAD8588699.1"/>
    <property type="molecule type" value="Transcribed_RNA"/>
</dbReference>
<feature type="compositionally biased region" description="Basic and acidic residues" evidence="1">
    <location>
        <begin position="24"/>
        <end position="35"/>
    </location>
</feature>
<evidence type="ECO:0000256" key="1">
    <source>
        <dbReference type="SAM" id="MobiDB-lite"/>
    </source>
</evidence>
<dbReference type="AlphaFoldDB" id="A0A7S0KR49"/>
<name>A0A7S0KR49_9CHLO</name>
<gene>
    <name evidence="2" type="ORF">OMED0929_LOCUS7103</name>
</gene>
<evidence type="ECO:0000313" key="2">
    <source>
        <dbReference type="EMBL" id="CAD8588699.1"/>
    </source>
</evidence>
<feature type="region of interest" description="Disordered" evidence="1">
    <location>
        <begin position="8"/>
        <end position="43"/>
    </location>
</feature>
<accession>A0A7S0KR49</accession>
<feature type="compositionally biased region" description="Low complexity" evidence="1">
    <location>
        <begin position="8"/>
        <end position="23"/>
    </location>
</feature>
<sequence>MSHACGVARSAANAMATTSAQARRSGDAITMDRCRDGRRRRRPLRQRMVASCAMNASWDSNNNNTTSNTALMETLAHRFLSHHGKRRSTASATTTTRAWVLDYDGGENGGAPETTTIKAKEMRVAADVLKSDTARGLQFYNTLRAHERAIIVAKLSRPTIVNAGVGSLPWAVDADIDLEGNTCDLANYCDSCPLREECYGESSESGMCAFECAVRAKSQSPRATYYAAMFRDSRGSFEEYILVSSDVGHRAQRAMFSSKLRASLGHTVC</sequence>